<evidence type="ECO:0000256" key="2">
    <source>
        <dbReference type="ARBA" id="ARBA00022722"/>
    </source>
</evidence>
<sequence>MSGANIDIAVESEGWDELAGADVLVARAAQAALDAGGRPVAPGAEVSIVLSDDETVRALNARWRGKDKPTNVLSFPACAPEQLASAPHIGDVIIAFETTRREADEEGKALADHLSHLVVHGMLHLLGYDHETDVEAEEMEGLEVRILAGLGIADPYAGAVPGE</sequence>
<gene>
    <name evidence="7" type="primary">ybeY</name>
    <name evidence="8" type="ORF">HNQ73_001124</name>
</gene>
<protein>
    <recommendedName>
        <fullName evidence="7">Endoribonuclease YbeY</fullName>
        <ecNumber evidence="7">3.1.-.-</ecNumber>
    </recommendedName>
</protein>
<accession>A0A841KBX6</accession>
<dbReference type="HAMAP" id="MF_00009">
    <property type="entry name" value="Endoribonucl_YbeY"/>
    <property type="match status" value="1"/>
</dbReference>
<dbReference type="PANTHER" id="PTHR46986:SF1">
    <property type="entry name" value="ENDORIBONUCLEASE YBEY, CHLOROPLASTIC"/>
    <property type="match status" value="1"/>
</dbReference>
<dbReference type="AlphaFoldDB" id="A0A841KBX6"/>
<evidence type="ECO:0000256" key="5">
    <source>
        <dbReference type="ARBA" id="ARBA00022801"/>
    </source>
</evidence>
<feature type="binding site" evidence="7">
    <location>
        <position position="130"/>
    </location>
    <ligand>
        <name>Zn(2+)</name>
        <dbReference type="ChEBI" id="CHEBI:29105"/>
        <note>catalytic</note>
    </ligand>
</feature>
<dbReference type="InterPro" id="IPR020549">
    <property type="entry name" value="YbeY_CS"/>
</dbReference>
<keyword evidence="2 7" id="KW-0540">Nuclease</keyword>
<feature type="binding site" evidence="7">
    <location>
        <position position="120"/>
    </location>
    <ligand>
        <name>Zn(2+)</name>
        <dbReference type="ChEBI" id="CHEBI:29105"/>
        <note>catalytic</note>
    </ligand>
</feature>
<feature type="binding site" evidence="7">
    <location>
        <position position="124"/>
    </location>
    <ligand>
        <name>Zn(2+)</name>
        <dbReference type="ChEBI" id="CHEBI:29105"/>
        <note>catalytic</note>
    </ligand>
</feature>
<organism evidence="8 9">
    <name type="scientific">Chelatococcus composti</name>
    <dbReference type="NCBI Taxonomy" id="1743235"/>
    <lineage>
        <taxon>Bacteria</taxon>
        <taxon>Pseudomonadati</taxon>
        <taxon>Pseudomonadota</taxon>
        <taxon>Alphaproteobacteria</taxon>
        <taxon>Hyphomicrobiales</taxon>
        <taxon>Chelatococcaceae</taxon>
        <taxon>Chelatococcus</taxon>
    </lineage>
</organism>
<comment type="cofactor">
    <cofactor evidence="7">
        <name>Zn(2+)</name>
        <dbReference type="ChEBI" id="CHEBI:29105"/>
    </cofactor>
    <text evidence="7">Binds 1 zinc ion.</text>
</comment>
<dbReference type="GO" id="GO:0004222">
    <property type="term" value="F:metalloendopeptidase activity"/>
    <property type="evidence" value="ECO:0007669"/>
    <property type="project" value="InterPro"/>
</dbReference>
<name>A0A841KBX6_9HYPH</name>
<evidence type="ECO:0000256" key="3">
    <source>
        <dbReference type="ARBA" id="ARBA00022723"/>
    </source>
</evidence>
<dbReference type="EC" id="3.1.-.-" evidence="7"/>
<dbReference type="GO" id="GO:0004521">
    <property type="term" value="F:RNA endonuclease activity"/>
    <property type="evidence" value="ECO:0007669"/>
    <property type="project" value="UniProtKB-UniRule"/>
</dbReference>
<keyword evidence="7" id="KW-0698">rRNA processing</keyword>
<dbReference type="Gene3D" id="3.40.390.30">
    <property type="entry name" value="Metalloproteases ('zincins'), catalytic domain"/>
    <property type="match status" value="1"/>
</dbReference>
<keyword evidence="6 7" id="KW-0862">Zinc</keyword>
<dbReference type="PANTHER" id="PTHR46986">
    <property type="entry name" value="ENDORIBONUCLEASE YBEY, CHLOROPLASTIC"/>
    <property type="match status" value="1"/>
</dbReference>
<dbReference type="InterPro" id="IPR023091">
    <property type="entry name" value="MetalPrtase_cat_dom_sf_prd"/>
</dbReference>
<dbReference type="Pfam" id="PF02130">
    <property type="entry name" value="YbeY"/>
    <property type="match status" value="1"/>
</dbReference>
<keyword evidence="7" id="KW-0690">Ribosome biogenesis</keyword>
<dbReference type="GO" id="GO:0005737">
    <property type="term" value="C:cytoplasm"/>
    <property type="evidence" value="ECO:0007669"/>
    <property type="project" value="UniProtKB-SubCell"/>
</dbReference>
<keyword evidence="5 7" id="KW-0378">Hydrolase</keyword>
<proteinExistence type="inferred from homology"/>
<evidence type="ECO:0000256" key="1">
    <source>
        <dbReference type="ARBA" id="ARBA00010875"/>
    </source>
</evidence>
<comment type="caution">
    <text evidence="8">The sequence shown here is derived from an EMBL/GenBank/DDBJ whole genome shotgun (WGS) entry which is preliminary data.</text>
</comment>
<dbReference type="SUPFAM" id="SSF55486">
    <property type="entry name" value="Metalloproteases ('zincins'), catalytic domain"/>
    <property type="match status" value="1"/>
</dbReference>
<reference evidence="8 9" key="1">
    <citation type="submission" date="2020-08" db="EMBL/GenBank/DDBJ databases">
        <title>Genomic Encyclopedia of Type Strains, Phase IV (KMG-IV): sequencing the most valuable type-strain genomes for metagenomic binning, comparative biology and taxonomic classification.</title>
        <authorList>
            <person name="Goeker M."/>
        </authorList>
    </citation>
    <scope>NUCLEOTIDE SEQUENCE [LARGE SCALE GENOMIC DNA]</scope>
    <source>
        <strain evidence="8 9">DSM 101465</strain>
    </source>
</reference>
<evidence type="ECO:0000256" key="4">
    <source>
        <dbReference type="ARBA" id="ARBA00022759"/>
    </source>
</evidence>
<keyword evidence="7" id="KW-0963">Cytoplasm</keyword>
<dbReference type="GO" id="GO:0008270">
    <property type="term" value="F:zinc ion binding"/>
    <property type="evidence" value="ECO:0007669"/>
    <property type="project" value="UniProtKB-UniRule"/>
</dbReference>
<keyword evidence="9" id="KW-1185">Reference proteome</keyword>
<evidence type="ECO:0000256" key="7">
    <source>
        <dbReference type="HAMAP-Rule" id="MF_00009"/>
    </source>
</evidence>
<dbReference type="NCBIfam" id="TIGR00043">
    <property type="entry name" value="rRNA maturation RNase YbeY"/>
    <property type="match status" value="1"/>
</dbReference>
<comment type="function">
    <text evidence="7">Single strand-specific metallo-endoribonuclease involved in late-stage 70S ribosome quality control and in maturation of the 3' terminus of the 16S rRNA.</text>
</comment>
<dbReference type="RefSeq" id="WP_183333079.1">
    <property type="nucleotide sequence ID" value="NZ_BMHX01000002.1"/>
</dbReference>
<evidence type="ECO:0000313" key="8">
    <source>
        <dbReference type="EMBL" id="MBB6167506.1"/>
    </source>
</evidence>
<dbReference type="Proteomes" id="UP000588017">
    <property type="component" value="Unassembled WGS sequence"/>
</dbReference>
<evidence type="ECO:0000256" key="6">
    <source>
        <dbReference type="ARBA" id="ARBA00022833"/>
    </source>
</evidence>
<keyword evidence="4 7" id="KW-0255">Endonuclease</keyword>
<dbReference type="EMBL" id="JACHEH010000002">
    <property type="protein sequence ID" value="MBB6167506.1"/>
    <property type="molecule type" value="Genomic_DNA"/>
</dbReference>
<dbReference type="GO" id="GO:0006364">
    <property type="term" value="P:rRNA processing"/>
    <property type="evidence" value="ECO:0007669"/>
    <property type="project" value="UniProtKB-UniRule"/>
</dbReference>
<evidence type="ECO:0000313" key="9">
    <source>
        <dbReference type="Proteomes" id="UP000588017"/>
    </source>
</evidence>
<dbReference type="InterPro" id="IPR002036">
    <property type="entry name" value="YbeY"/>
</dbReference>
<dbReference type="PROSITE" id="PS01306">
    <property type="entry name" value="UPF0054"/>
    <property type="match status" value="1"/>
</dbReference>
<comment type="similarity">
    <text evidence="1 7">Belongs to the endoribonuclease YbeY family.</text>
</comment>
<keyword evidence="3 7" id="KW-0479">Metal-binding</keyword>
<comment type="subcellular location">
    <subcellularLocation>
        <location evidence="7">Cytoplasm</location>
    </subcellularLocation>
</comment>